<dbReference type="Gene3D" id="3.40.50.850">
    <property type="entry name" value="Isochorismatase-like"/>
    <property type="match status" value="1"/>
</dbReference>
<dbReference type="EMBL" id="CAIJDO010000141">
    <property type="protein sequence ID" value="CAD0005126.1"/>
    <property type="molecule type" value="Genomic_DNA"/>
</dbReference>
<keyword evidence="1 3" id="KW-0378">Hydrolase</keyword>
<proteinExistence type="predicted"/>
<evidence type="ECO:0000313" key="4">
    <source>
        <dbReference type="Proteomes" id="UP000556700"/>
    </source>
</evidence>
<gene>
    <name evidence="3" type="ORF">FLACHUCJ7_02232</name>
</gene>
<dbReference type="PANTHER" id="PTHR43540:SF1">
    <property type="entry name" value="ISOCHORISMATASE HYDROLASE"/>
    <property type="match status" value="1"/>
</dbReference>
<organism evidence="3 4">
    <name type="scientific">Flavobacterium chungangense</name>
    <dbReference type="NCBI Taxonomy" id="554283"/>
    <lineage>
        <taxon>Bacteria</taxon>
        <taxon>Pseudomonadati</taxon>
        <taxon>Bacteroidota</taxon>
        <taxon>Flavobacteriia</taxon>
        <taxon>Flavobacteriales</taxon>
        <taxon>Flavobacteriaceae</taxon>
        <taxon>Flavobacterium</taxon>
    </lineage>
</organism>
<sequence length="180" mass="19858">MNTALLLIDIQKEYFENGALELVNPIAASENAKKLLEHFRKENGTIIHIQHISPEGVPFFVPGTKGVEIHENVKPLAGEKVITKQFPNSFRGTDLLEYLQSNDITHLVIAGMMTHMCIDAGTRAAFDFGFECTVIGDACATMNLQINAQNVKAADVHNAFLAALEFFYAKITTTEAYLLS</sequence>
<evidence type="ECO:0000313" key="3">
    <source>
        <dbReference type="EMBL" id="CAD0005126.1"/>
    </source>
</evidence>
<dbReference type="PANTHER" id="PTHR43540">
    <property type="entry name" value="PEROXYUREIDOACRYLATE/UREIDOACRYLATE AMIDOHYDROLASE-RELATED"/>
    <property type="match status" value="1"/>
</dbReference>
<dbReference type="Pfam" id="PF00857">
    <property type="entry name" value="Isochorismatase"/>
    <property type="match status" value="1"/>
</dbReference>
<dbReference type="InterPro" id="IPR036380">
    <property type="entry name" value="Isochorismatase-like_sf"/>
</dbReference>
<dbReference type="GO" id="GO:0016787">
    <property type="term" value="F:hydrolase activity"/>
    <property type="evidence" value="ECO:0007669"/>
    <property type="project" value="UniProtKB-KW"/>
</dbReference>
<dbReference type="InterPro" id="IPR050272">
    <property type="entry name" value="Isochorismatase-like_hydrls"/>
</dbReference>
<dbReference type="AlphaFoldDB" id="A0A6V6Z0D3"/>
<evidence type="ECO:0000256" key="1">
    <source>
        <dbReference type="ARBA" id="ARBA00022801"/>
    </source>
</evidence>
<evidence type="ECO:0000259" key="2">
    <source>
        <dbReference type="Pfam" id="PF00857"/>
    </source>
</evidence>
<keyword evidence="4" id="KW-1185">Reference proteome</keyword>
<dbReference type="SUPFAM" id="SSF52499">
    <property type="entry name" value="Isochorismatase-like hydrolases"/>
    <property type="match status" value="1"/>
</dbReference>
<name>A0A6V6Z0D3_9FLAO</name>
<protein>
    <submittedName>
        <fullName evidence="3">Cysteine hydrolase</fullName>
    </submittedName>
</protein>
<comment type="caution">
    <text evidence="3">The sequence shown here is derived from an EMBL/GenBank/DDBJ whole genome shotgun (WGS) entry which is preliminary data.</text>
</comment>
<feature type="domain" description="Isochorismatase-like" evidence="2">
    <location>
        <begin position="3"/>
        <end position="174"/>
    </location>
</feature>
<dbReference type="RefSeq" id="WP_031453359.1">
    <property type="nucleotide sequence ID" value="NZ_CAIJDO010000141.1"/>
</dbReference>
<dbReference type="CDD" id="cd01014">
    <property type="entry name" value="nicotinamidase_related"/>
    <property type="match status" value="1"/>
</dbReference>
<accession>A0A6V6Z0D3</accession>
<dbReference type="InterPro" id="IPR000868">
    <property type="entry name" value="Isochorismatase-like_dom"/>
</dbReference>
<reference evidence="3 4" key="1">
    <citation type="submission" date="2020-06" db="EMBL/GenBank/DDBJ databases">
        <authorList>
            <person name="Criscuolo A."/>
        </authorList>
    </citation>
    <scope>NUCLEOTIDE SEQUENCE [LARGE SCALE GENOMIC DNA]</scope>
    <source>
        <strain evidence="4">CIP 110025</strain>
    </source>
</reference>
<dbReference type="Proteomes" id="UP000556700">
    <property type="component" value="Unassembled WGS sequence"/>
</dbReference>